<evidence type="ECO:0008006" key="4">
    <source>
        <dbReference type="Google" id="ProtNLM"/>
    </source>
</evidence>
<name>A0A210P8P6_9LACO</name>
<reference evidence="2 3" key="1">
    <citation type="submission" date="2017-03" db="EMBL/GenBank/DDBJ databases">
        <title>Genome sequence of Lactobacillus kimchii KACC 12383.</title>
        <authorList>
            <person name="Chun J."/>
        </authorList>
    </citation>
    <scope>NUCLEOTIDE SEQUENCE [LARGE SCALE GENOMIC DNA]</scope>
    <source>
        <strain evidence="2 3">KACC 12383</strain>
    </source>
</reference>
<dbReference type="Proteomes" id="UP000196649">
    <property type="component" value="Unassembled WGS sequence"/>
</dbReference>
<accession>A0A210P8P6</accession>
<dbReference type="AlphaFoldDB" id="A0A210P8P6"/>
<comment type="caution">
    <text evidence="2">The sequence shown here is derived from an EMBL/GenBank/DDBJ whole genome shotgun (WGS) entry which is preliminary data.</text>
</comment>
<feature type="transmembrane region" description="Helical" evidence="1">
    <location>
        <begin position="12"/>
        <end position="30"/>
    </location>
</feature>
<feature type="transmembrane region" description="Helical" evidence="1">
    <location>
        <begin position="65"/>
        <end position="82"/>
    </location>
</feature>
<protein>
    <recommendedName>
        <fullName evidence="4">DUF2568 domain-containing protein</fullName>
    </recommendedName>
</protein>
<dbReference type="Pfam" id="PF10823">
    <property type="entry name" value="DUF2568"/>
    <property type="match status" value="1"/>
</dbReference>
<keyword evidence="1" id="KW-0812">Transmembrane</keyword>
<feature type="transmembrane region" description="Helical" evidence="1">
    <location>
        <begin position="88"/>
        <end position="107"/>
    </location>
</feature>
<dbReference type="RefSeq" id="WP_082397570.1">
    <property type="nucleotide sequence ID" value="NZ_LNUB01000005.1"/>
</dbReference>
<evidence type="ECO:0000313" key="2">
    <source>
        <dbReference type="EMBL" id="OWF32863.1"/>
    </source>
</evidence>
<evidence type="ECO:0000256" key="1">
    <source>
        <dbReference type="SAM" id="Phobius"/>
    </source>
</evidence>
<proteinExistence type="predicted"/>
<evidence type="ECO:0000313" key="3">
    <source>
        <dbReference type="Proteomes" id="UP000196649"/>
    </source>
</evidence>
<keyword evidence="1" id="KW-0472">Membrane</keyword>
<gene>
    <name evidence="2" type="ORF">LKACC12383_01736</name>
</gene>
<organism evidence="2 3">
    <name type="scientific">Companilactobacillus kimchii</name>
    <dbReference type="NCBI Taxonomy" id="2801452"/>
    <lineage>
        <taxon>Bacteria</taxon>
        <taxon>Bacillati</taxon>
        <taxon>Bacillota</taxon>
        <taxon>Bacilli</taxon>
        <taxon>Lactobacillales</taxon>
        <taxon>Lactobacillaceae</taxon>
        <taxon>Companilactobacillus</taxon>
    </lineage>
</organism>
<sequence>MSLFTFNAPIRFLTEMATAILIVTIGLTKYSLPLNILIGIILPTIFILLWGLFVAPHSPRQGSTISRVFIELIVFGTCTYLIVSKLSIVAGLIYLLITFLNSVMIHVQRTLS</sequence>
<dbReference type="InterPro" id="IPR021214">
    <property type="entry name" value="DUF2568"/>
</dbReference>
<dbReference type="EMBL" id="MXAL01000007">
    <property type="protein sequence ID" value="OWF32863.1"/>
    <property type="molecule type" value="Genomic_DNA"/>
</dbReference>
<keyword evidence="1" id="KW-1133">Transmembrane helix</keyword>
<feature type="transmembrane region" description="Helical" evidence="1">
    <location>
        <begin position="36"/>
        <end position="53"/>
    </location>
</feature>